<dbReference type="Pfam" id="PF13585">
    <property type="entry name" value="CHU_C"/>
    <property type="match status" value="1"/>
</dbReference>
<evidence type="ECO:0000313" key="6">
    <source>
        <dbReference type="Proteomes" id="UP000831290"/>
    </source>
</evidence>
<accession>A0A9E6ZTD7</accession>
<dbReference type="InterPro" id="IPR013517">
    <property type="entry name" value="FG-GAP"/>
</dbReference>
<dbReference type="Pfam" id="PF01839">
    <property type="entry name" value="FG-GAP"/>
    <property type="match status" value="1"/>
</dbReference>
<dbReference type="InterPro" id="IPR003410">
    <property type="entry name" value="HYR_dom"/>
</dbReference>
<dbReference type="InterPro" id="IPR028994">
    <property type="entry name" value="Integrin_alpha_N"/>
</dbReference>
<dbReference type="Pfam" id="PF02494">
    <property type="entry name" value="HYR"/>
    <property type="match status" value="7"/>
</dbReference>
<dbReference type="PRINTS" id="PR01185">
    <property type="entry name" value="INTEGRINA"/>
</dbReference>
<protein>
    <submittedName>
        <fullName evidence="5">HYR domain-containing protein</fullName>
    </submittedName>
</protein>
<dbReference type="SMART" id="SM00191">
    <property type="entry name" value="Int_alpha"/>
    <property type="match status" value="4"/>
</dbReference>
<keyword evidence="2" id="KW-0677">Repeat</keyword>
<dbReference type="InterPro" id="IPR026341">
    <property type="entry name" value="T9SS_type_B"/>
</dbReference>
<feature type="domain" description="HYR" evidence="4">
    <location>
        <begin position="677"/>
        <end position="751"/>
    </location>
</feature>
<gene>
    <name evidence="5" type="ORF">MQE35_04285</name>
</gene>
<dbReference type="RefSeq" id="WP_255844799.1">
    <property type="nucleotide sequence ID" value="NZ_CP094358.1"/>
</dbReference>
<evidence type="ECO:0000256" key="1">
    <source>
        <dbReference type="ARBA" id="ARBA00022729"/>
    </source>
</evidence>
<dbReference type="Proteomes" id="UP000831290">
    <property type="component" value="Chromosome"/>
</dbReference>
<dbReference type="GO" id="GO:0007155">
    <property type="term" value="P:cell adhesion"/>
    <property type="evidence" value="ECO:0007669"/>
    <property type="project" value="InterPro"/>
</dbReference>
<dbReference type="PROSITE" id="PS51470">
    <property type="entry name" value="FG_GAP"/>
    <property type="match status" value="1"/>
</dbReference>
<feature type="domain" description="HYR" evidence="4">
    <location>
        <begin position="755"/>
        <end position="831"/>
    </location>
</feature>
<keyword evidence="6" id="KW-1185">Reference proteome</keyword>
<sequence length="1327" mass="139023">MLLRSPFYKITLLIIVCMVLGLTRLSAQQLYPSSLDITTLNGNNGFRIPGIDPESQFGAETKFIGDINNDGFDDIALGVNNADINGLDLAGAAYIIFGSNMGLPAVFDINTLDGTNGFAVEGIAGSTRMGDSVEGLGDINGDGIDDLAIVSSGDTMIIYGKTIPFNATFNIDYADGTNGFLIQGANTANEIANLGDINGDNINDFAIGRANFSRAVWVIFGRLSNFPNSINESWLDGANGFGINRYSNSSIPGFLVGGAGDINNDGIDDMIIGDWSSGAGTQLERTHLLYGRNTFTAQIDLETSPVNEVFTIDHTGGNFLAFTGTLGDINDDGIDDFFSERSAIFGKEVSDPFPSHIPLSSVEDGTYGFILPGGLTSASIGDINQDGINDFISVYASLGLEAVAFVIFGSTTGFPDPINETTLDGTNGFIIPGFRTSNIGRPASGGGDFNGDGISDFIVGSPGETPVGSTERTGEAYVIFGGDHYAMPLNTGYPQAINETTTGFTLVVNGPETGTIHYAVYPGNFSGSPIHDEILNGTGAVLSDNFLMNTANTDIQEVITSLASDTTYDVYLFLEDAAGNQGIIYHLNNITTLPAADTTTPTISCIADQELPCGTVTIPDYTGMVTATDDTDPNPVITQNPAAGSAFTAGMTITLTATDASGNESIPCTFIINQTADTQQPDFTCLADQTLSAGSVLPDYTSMVSVTDNCDASPVVTQSPVAGSAFTDGMSVTITATDASGNARPCTFIVNQAADTTTPTISCIADQELPCGTVTIPDYTGMVTATDDTDPNPVIIQNPAAGSAFTAGMTITLTATDTSGNESIPCTFIINQTADTQQPDFTCLADQTLSAGSVLPDYTSMVSVTDNCDASPVVTQSPVAGSAFTDGMSVTIIATDASGNARPCTFIVNQAADTTTPTISCIADQELPCGTVTIPDYTGMVTATDDTDPNPVITQNPAAGSAFTAGMTITLTATDTSGNESIPCTFIINQTADTQQPDFTCLADQTLSAGSVLPDYTSMVSVTDNCDASPVVTQSPLAGSAFTNGMTVTITATDASGNARPCTFTVNQAADTTDPTISCIADQELPCGTVTIPDYMGMVTATDDTDPNPVITQNPAAGSAFTAGMTITLTATDISGNVDECTFTIEQETLPHINAGSDVTIQAGEEVQLEAFINVNGRFEWQPATGLSNPLIANPVASPEETTVYTVTFFSENGCATSDDITVVVELPLLNKKKYGFSPDNDGINEFWKINGIENYPNNRVQVFNRWGDLIYEAQGYNNTSVVFNGTANRKGSLGAGDLPEGTYFFIIRFKDGERERRTEGFVVIKR</sequence>
<dbReference type="KEGG" id="fbm:MQE35_04285"/>
<feature type="domain" description="HYR" evidence="4">
    <location>
        <begin position="1071"/>
        <end position="1145"/>
    </location>
</feature>
<dbReference type="InterPro" id="IPR000413">
    <property type="entry name" value="Integrin_alpha"/>
</dbReference>
<feature type="domain" description="HYR" evidence="4">
    <location>
        <begin position="597"/>
        <end position="673"/>
    </location>
</feature>
<dbReference type="InterPro" id="IPR005543">
    <property type="entry name" value="PASTA_dom"/>
</dbReference>
<keyword evidence="1" id="KW-0732">Signal</keyword>
<dbReference type="PANTHER" id="PTHR24273:SF32">
    <property type="entry name" value="HYALIN"/>
    <property type="match status" value="1"/>
</dbReference>
<dbReference type="PANTHER" id="PTHR24273">
    <property type="entry name" value="FI04643P-RELATED"/>
    <property type="match status" value="1"/>
</dbReference>
<dbReference type="NCBIfam" id="TIGR04131">
    <property type="entry name" value="Bac_Flav_CTERM"/>
    <property type="match status" value="1"/>
</dbReference>
<feature type="domain" description="HYR" evidence="4">
    <location>
        <begin position="835"/>
        <end position="909"/>
    </location>
</feature>
<organism evidence="5 6">
    <name type="scientific">Abyssalbus ytuae</name>
    <dbReference type="NCBI Taxonomy" id="2926907"/>
    <lineage>
        <taxon>Bacteria</taxon>
        <taxon>Pseudomonadati</taxon>
        <taxon>Bacteroidota</taxon>
        <taxon>Flavobacteriia</taxon>
        <taxon>Flavobacteriales</taxon>
        <taxon>Flavobacteriaceae</taxon>
        <taxon>Abyssalbus</taxon>
    </lineage>
</organism>
<evidence type="ECO:0000256" key="2">
    <source>
        <dbReference type="ARBA" id="ARBA00022737"/>
    </source>
</evidence>
<name>A0A9E6ZTD7_9FLAO</name>
<dbReference type="SUPFAM" id="SSF69318">
    <property type="entry name" value="Integrin alpha N-terminal domain"/>
    <property type="match status" value="1"/>
</dbReference>
<proteinExistence type="predicted"/>
<evidence type="ECO:0000313" key="5">
    <source>
        <dbReference type="EMBL" id="UOB18513.1"/>
    </source>
</evidence>
<dbReference type="GO" id="GO:0008305">
    <property type="term" value="C:integrin complex"/>
    <property type="evidence" value="ECO:0007669"/>
    <property type="project" value="InterPro"/>
</dbReference>
<reference evidence="5" key="1">
    <citation type="submission" date="2022-03" db="EMBL/GenBank/DDBJ databases">
        <title>Description of Abyssus ytuae gen. nov., sp. nov., a novel member of the family Flavobacteriaceae isolated from the sediment of Mariana Trench.</title>
        <authorList>
            <person name="Zhang J."/>
            <person name="Xu X."/>
        </authorList>
    </citation>
    <scope>NUCLEOTIDE SEQUENCE</scope>
    <source>
        <strain evidence="5">MT3330</strain>
    </source>
</reference>
<dbReference type="CDD" id="cd06577">
    <property type="entry name" value="PASTA_pknB"/>
    <property type="match status" value="2"/>
</dbReference>
<dbReference type="EMBL" id="CP094358">
    <property type="protein sequence ID" value="UOB18513.1"/>
    <property type="molecule type" value="Genomic_DNA"/>
</dbReference>
<dbReference type="Gene3D" id="2.130.10.130">
    <property type="entry name" value="Integrin alpha, N-terminal"/>
    <property type="match status" value="3"/>
</dbReference>
<evidence type="ECO:0000259" key="4">
    <source>
        <dbReference type="Pfam" id="PF02494"/>
    </source>
</evidence>
<feature type="domain" description="HYR" evidence="4">
    <location>
        <begin position="913"/>
        <end position="989"/>
    </location>
</feature>
<dbReference type="InterPro" id="IPR013519">
    <property type="entry name" value="Int_alpha_beta-p"/>
</dbReference>
<evidence type="ECO:0000256" key="3">
    <source>
        <dbReference type="ARBA" id="ARBA00023180"/>
    </source>
</evidence>
<keyword evidence="3" id="KW-0325">Glycoprotein</keyword>
<feature type="domain" description="HYR" evidence="4">
    <location>
        <begin position="993"/>
        <end position="1067"/>
    </location>
</feature>